<name>A0ABZ2C4S5_9PROT</name>
<sequence length="76" mass="9160">MHRLYAYARTQDYLDVYCKRYEDGVRRWKKLKSENVCDATCQEICGMSRATYYRHKNILRDLDKGIDPPSKKPRKL</sequence>
<gene>
    <name evidence="1" type="ORF">Bealeia1_01670</name>
</gene>
<organism evidence="1 2">
    <name type="scientific">Candidatus Bealeia paramacronuclearis</name>
    <dbReference type="NCBI Taxonomy" id="1921001"/>
    <lineage>
        <taxon>Bacteria</taxon>
        <taxon>Pseudomonadati</taxon>
        <taxon>Pseudomonadota</taxon>
        <taxon>Alphaproteobacteria</taxon>
        <taxon>Holosporales</taxon>
        <taxon>Holosporaceae</taxon>
        <taxon>Candidatus Bealeia</taxon>
    </lineage>
</organism>
<evidence type="ECO:0000313" key="1">
    <source>
        <dbReference type="EMBL" id="WVX67464.1"/>
    </source>
</evidence>
<dbReference type="EMBL" id="CP133270">
    <property type="protein sequence ID" value="WVX67464.1"/>
    <property type="molecule type" value="Genomic_DNA"/>
</dbReference>
<evidence type="ECO:0000313" key="2">
    <source>
        <dbReference type="Proteomes" id="UP001330434"/>
    </source>
</evidence>
<proteinExistence type="predicted"/>
<dbReference type="Proteomes" id="UP001330434">
    <property type="component" value="Chromosome"/>
</dbReference>
<accession>A0ABZ2C4S5</accession>
<keyword evidence="2" id="KW-1185">Reference proteome</keyword>
<protein>
    <submittedName>
        <fullName evidence="1">IS481 family transposase domain protein</fullName>
    </submittedName>
</protein>
<reference evidence="1 2" key="1">
    <citation type="journal article" date="2024" name="Environ. Microbiol.">
        <title>Novel evolutionary insights on the interactions of the Holosporales (Alphaproteobacteria) with eukaryotic hosts from comparative genomics.</title>
        <authorList>
            <person name="Giovannini M."/>
            <person name="Petroni G."/>
            <person name="Castelli M."/>
        </authorList>
    </citation>
    <scope>NUCLEOTIDE SEQUENCE [LARGE SCALE GENOMIC DNA]</scope>
    <source>
        <strain evidence="1 2">US_Bl 15I1</strain>
    </source>
</reference>